<dbReference type="EMBL" id="GBXM01062759">
    <property type="protein sequence ID" value="JAH45818.1"/>
    <property type="molecule type" value="Transcribed_RNA"/>
</dbReference>
<protein>
    <submittedName>
        <fullName evidence="1">Uncharacterized protein</fullName>
    </submittedName>
</protein>
<name>A0A0E9SZA3_ANGAN</name>
<accession>A0A0E9SZA3</accession>
<reference evidence="1" key="2">
    <citation type="journal article" date="2015" name="Fish Shellfish Immunol.">
        <title>Early steps in the European eel (Anguilla anguilla)-Vibrio vulnificus interaction in the gills: Role of the RtxA13 toxin.</title>
        <authorList>
            <person name="Callol A."/>
            <person name="Pajuelo D."/>
            <person name="Ebbesson L."/>
            <person name="Teles M."/>
            <person name="MacKenzie S."/>
            <person name="Amaro C."/>
        </authorList>
    </citation>
    <scope>NUCLEOTIDE SEQUENCE</scope>
</reference>
<sequence>MYNYGYTLLIVSWLTLPITSRRRFFNSL</sequence>
<reference evidence="1" key="1">
    <citation type="submission" date="2014-11" db="EMBL/GenBank/DDBJ databases">
        <authorList>
            <person name="Amaro Gonzalez C."/>
        </authorList>
    </citation>
    <scope>NUCLEOTIDE SEQUENCE</scope>
</reference>
<evidence type="ECO:0000313" key="1">
    <source>
        <dbReference type="EMBL" id="JAH45818.1"/>
    </source>
</evidence>
<organism evidence="1">
    <name type="scientific">Anguilla anguilla</name>
    <name type="common">European freshwater eel</name>
    <name type="synonym">Muraena anguilla</name>
    <dbReference type="NCBI Taxonomy" id="7936"/>
    <lineage>
        <taxon>Eukaryota</taxon>
        <taxon>Metazoa</taxon>
        <taxon>Chordata</taxon>
        <taxon>Craniata</taxon>
        <taxon>Vertebrata</taxon>
        <taxon>Euteleostomi</taxon>
        <taxon>Actinopterygii</taxon>
        <taxon>Neopterygii</taxon>
        <taxon>Teleostei</taxon>
        <taxon>Anguilliformes</taxon>
        <taxon>Anguillidae</taxon>
        <taxon>Anguilla</taxon>
    </lineage>
</organism>
<proteinExistence type="predicted"/>
<dbReference type="AlphaFoldDB" id="A0A0E9SZA3"/>